<dbReference type="CDD" id="cd01852">
    <property type="entry name" value="AIG1"/>
    <property type="match status" value="1"/>
</dbReference>
<evidence type="ECO:0000256" key="1">
    <source>
        <dbReference type="ARBA" id="ARBA00008535"/>
    </source>
</evidence>
<protein>
    <recommendedName>
        <fullName evidence="4">AIG1-type G domain-containing protein</fullName>
    </recommendedName>
</protein>
<accession>A0A8C4KIB8</accession>
<comment type="similarity">
    <text evidence="1">Belongs to the TRAFAC class TrmE-Era-EngA-EngB-Septin-like GTPase superfamily. AIG1/Toc34/Toc159-like paraseptin GTPase family. IAN subfamily.</text>
</comment>
<dbReference type="InterPro" id="IPR027417">
    <property type="entry name" value="P-loop_NTPase"/>
</dbReference>
<evidence type="ECO:0000259" key="4">
    <source>
        <dbReference type="PROSITE" id="PS51720"/>
    </source>
</evidence>
<dbReference type="FunFam" id="3.40.50.300:FF:000366">
    <property type="entry name" value="GTPase, IMAP family member 2"/>
    <property type="match status" value="1"/>
</dbReference>
<dbReference type="InterPro" id="IPR006703">
    <property type="entry name" value="G_AIG1"/>
</dbReference>
<reference evidence="5" key="2">
    <citation type="submission" date="2025-09" db="UniProtKB">
        <authorList>
            <consortium name="Ensembl"/>
        </authorList>
    </citation>
    <scope>IDENTIFICATION</scope>
</reference>
<dbReference type="Proteomes" id="UP000694423">
    <property type="component" value="Unplaced"/>
</dbReference>
<evidence type="ECO:0000256" key="3">
    <source>
        <dbReference type="ARBA" id="ARBA00023134"/>
    </source>
</evidence>
<dbReference type="Gene3D" id="3.40.50.300">
    <property type="entry name" value="P-loop containing nucleotide triphosphate hydrolases"/>
    <property type="match status" value="1"/>
</dbReference>
<dbReference type="AlphaFoldDB" id="A0A8C4KIB8"/>
<evidence type="ECO:0000313" key="6">
    <source>
        <dbReference type="Proteomes" id="UP000694423"/>
    </source>
</evidence>
<keyword evidence="2" id="KW-0547">Nucleotide-binding</keyword>
<dbReference type="InterPro" id="IPR045058">
    <property type="entry name" value="GIMA/IAN/Toc"/>
</dbReference>
<sequence>IAPSEPELTVLLVGKTGSGKSATGNSILGSPAFTSGIAPHAITKRCARMEGNFKGRKVAVVDTPGLFDTRKTNEEVGEMIKDAVHHLFSGVHAILLVMQLGRITKEEVEVADYVTKILQLEAQKYTILVFTRAEELNQPEDISHFVEDSQYLKGLAAKCGKRYIAFNNRAEGEPRDKQVSKLISMIDTMVQNNRDSPCYTQEMLEKDRNTCTGLPAVVHLKGTCARGRTKPAPSKAGSAGA</sequence>
<dbReference type="PANTHER" id="PTHR10903:SF170">
    <property type="entry name" value="GTPASE IMAP FAMILY MEMBER 7"/>
    <property type="match status" value="1"/>
</dbReference>
<keyword evidence="3" id="KW-0342">GTP-binding</keyword>
<dbReference type="Ensembl" id="ENSDNVT00000028781.1">
    <property type="protein sequence ID" value="ENSDNVP00000023839.1"/>
    <property type="gene ID" value="ENSDNVG00000016563.1"/>
</dbReference>
<dbReference type="PROSITE" id="PS51720">
    <property type="entry name" value="G_AIG1"/>
    <property type="match status" value="1"/>
</dbReference>
<evidence type="ECO:0000256" key="2">
    <source>
        <dbReference type="ARBA" id="ARBA00022741"/>
    </source>
</evidence>
<feature type="domain" description="AIG1-type G" evidence="4">
    <location>
        <begin position="5"/>
        <end position="208"/>
    </location>
</feature>
<organism evidence="5 6">
    <name type="scientific">Dromaius novaehollandiae</name>
    <name type="common">Emu</name>
    <dbReference type="NCBI Taxonomy" id="8790"/>
    <lineage>
        <taxon>Eukaryota</taxon>
        <taxon>Metazoa</taxon>
        <taxon>Chordata</taxon>
        <taxon>Craniata</taxon>
        <taxon>Vertebrata</taxon>
        <taxon>Euteleostomi</taxon>
        <taxon>Archelosauria</taxon>
        <taxon>Archosauria</taxon>
        <taxon>Dinosauria</taxon>
        <taxon>Saurischia</taxon>
        <taxon>Theropoda</taxon>
        <taxon>Coelurosauria</taxon>
        <taxon>Aves</taxon>
        <taxon>Palaeognathae</taxon>
        <taxon>Casuariiformes</taxon>
        <taxon>Dromaiidae</taxon>
        <taxon>Dromaius</taxon>
    </lineage>
</organism>
<dbReference type="GO" id="GO:0005525">
    <property type="term" value="F:GTP binding"/>
    <property type="evidence" value="ECO:0007669"/>
    <property type="project" value="UniProtKB-KW"/>
</dbReference>
<reference evidence="5" key="1">
    <citation type="submission" date="2025-08" db="UniProtKB">
        <authorList>
            <consortium name="Ensembl"/>
        </authorList>
    </citation>
    <scope>IDENTIFICATION</scope>
</reference>
<name>A0A8C4KIB8_DRONO</name>
<dbReference type="PANTHER" id="PTHR10903">
    <property type="entry name" value="GTPASE, IMAP FAMILY MEMBER-RELATED"/>
    <property type="match status" value="1"/>
</dbReference>
<evidence type="ECO:0000313" key="5">
    <source>
        <dbReference type="Ensembl" id="ENSDNVP00000023839.1"/>
    </source>
</evidence>
<proteinExistence type="inferred from homology"/>
<dbReference type="SUPFAM" id="SSF52540">
    <property type="entry name" value="P-loop containing nucleoside triphosphate hydrolases"/>
    <property type="match status" value="1"/>
</dbReference>
<keyword evidence="6" id="KW-1185">Reference proteome</keyword>
<dbReference type="Pfam" id="PF04548">
    <property type="entry name" value="AIG1"/>
    <property type="match status" value="1"/>
</dbReference>